<reference evidence="1" key="1">
    <citation type="submission" date="2020-10" db="EMBL/GenBank/DDBJ databases">
        <authorList>
            <person name="Gilroy R."/>
        </authorList>
    </citation>
    <scope>NUCLEOTIDE SEQUENCE</scope>
    <source>
        <strain evidence="1">2889</strain>
    </source>
</reference>
<evidence type="ECO:0000313" key="1">
    <source>
        <dbReference type="EMBL" id="MBO8432419.1"/>
    </source>
</evidence>
<dbReference type="Proteomes" id="UP000823612">
    <property type="component" value="Unassembled WGS sequence"/>
</dbReference>
<evidence type="ECO:0000313" key="2">
    <source>
        <dbReference type="Proteomes" id="UP000823612"/>
    </source>
</evidence>
<dbReference type="EMBL" id="JADIMZ010000058">
    <property type="protein sequence ID" value="MBO8432419.1"/>
    <property type="molecule type" value="Genomic_DNA"/>
</dbReference>
<dbReference type="InterPro" id="IPR014998">
    <property type="entry name" value="DUF1848"/>
</dbReference>
<reference evidence="1" key="2">
    <citation type="journal article" date="2021" name="PeerJ">
        <title>Extensive microbial diversity within the chicken gut microbiome revealed by metagenomics and culture.</title>
        <authorList>
            <person name="Gilroy R."/>
            <person name="Ravi A."/>
            <person name="Getino M."/>
            <person name="Pursley I."/>
            <person name="Horton D.L."/>
            <person name="Alikhan N.F."/>
            <person name="Baker D."/>
            <person name="Gharbi K."/>
            <person name="Hall N."/>
            <person name="Watson M."/>
            <person name="Adriaenssens E.M."/>
            <person name="Foster-Nyarko E."/>
            <person name="Jarju S."/>
            <person name="Secka A."/>
            <person name="Antonio M."/>
            <person name="Oren A."/>
            <person name="Chaudhuri R.R."/>
            <person name="La Ragione R."/>
            <person name="Hildebrand F."/>
            <person name="Pallen M.J."/>
        </authorList>
    </citation>
    <scope>NUCLEOTIDE SEQUENCE</scope>
    <source>
        <strain evidence="1">2889</strain>
    </source>
</reference>
<dbReference type="Pfam" id="PF08902">
    <property type="entry name" value="DUF1848"/>
    <property type="match status" value="1"/>
</dbReference>
<dbReference type="AlphaFoldDB" id="A0A9D9DW76"/>
<accession>A0A9D9DW76</accession>
<sequence>MSWDKKLFPLPDGRIVEARMPVIVSASRRTDIPAFYADWFFDRLEKGYSLWTNPFNKQESYVSYRNTRFIVFWSKNPRPLAGKLPVLASKRIGCYIQYTLNDYEKEGLEPNVPPLAERIETFRLLSDRLGKEAVIWRFDPLLLTEDLSIDGLLQKVERIGDWLQGYTEKLVFSYADVEAYRKVRANLQRGGVAYREWTELQMEEFASRLSALNRRKGWGFTLATCGEKISLEHFGIVHNACIDGDLIRHLAGQDPALMKAMGVQSENVVQQGDLFAAEDVLPPEATLPPRPCFKKVYRKDPGQRKACGCMESKDIGEYDTCPHLCLYCYANANPQKALANWEKHKQRPFAETITGK</sequence>
<protein>
    <submittedName>
        <fullName evidence="1">DUF1848 domain-containing protein</fullName>
    </submittedName>
</protein>
<comment type="caution">
    <text evidence="1">The sequence shown here is derived from an EMBL/GenBank/DDBJ whole genome shotgun (WGS) entry which is preliminary data.</text>
</comment>
<proteinExistence type="predicted"/>
<organism evidence="1 2">
    <name type="scientific">Candidatus Pullibacteroides excrementavium</name>
    <dbReference type="NCBI Taxonomy" id="2840905"/>
    <lineage>
        <taxon>Bacteria</taxon>
        <taxon>Pseudomonadati</taxon>
        <taxon>Bacteroidota</taxon>
        <taxon>Bacteroidia</taxon>
        <taxon>Bacteroidales</taxon>
        <taxon>Candidatus Pullibacteroides</taxon>
    </lineage>
</organism>
<gene>
    <name evidence="1" type="ORF">IAB08_03885</name>
</gene>
<name>A0A9D9DW76_9BACT</name>